<name>N1PEI9_DOTSN</name>
<evidence type="ECO:0000313" key="12">
    <source>
        <dbReference type="Proteomes" id="UP000016933"/>
    </source>
</evidence>
<reference evidence="12" key="1">
    <citation type="journal article" date="2012" name="PLoS Genet.">
        <title>The genomes of the fungal plant pathogens Cladosporium fulvum and Dothistroma septosporum reveal adaptation to different hosts and lifestyles but also signatures of common ancestry.</title>
        <authorList>
            <person name="de Wit P.J.G.M."/>
            <person name="van der Burgt A."/>
            <person name="Oekmen B."/>
            <person name="Stergiopoulos I."/>
            <person name="Abd-Elsalam K.A."/>
            <person name="Aerts A.L."/>
            <person name="Bahkali A.H."/>
            <person name="Beenen H.G."/>
            <person name="Chettri P."/>
            <person name="Cox M.P."/>
            <person name="Datema E."/>
            <person name="de Vries R.P."/>
            <person name="Dhillon B."/>
            <person name="Ganley A.R."/>
            <person name="Griffiths S.A."/>
            <person name="Guo Y."/>
            <person name="Hamelin R.C."/>
            <person name="Henrissat B."/>
            <person name="Kabir M.S."/>
            <person name="Jashni M.K."/>
            <person name="Kema G."/>
            <person name="Klaubauf S."/>
            <person name="Lapidus A."/>
            <person name="Levasseur A."/>
            <person name="Lindquist E."/>
            <person name="Mehrabi R."/>
            <person name="Ohm R.A."/>
            <person name="Owen T.J."/>
            <person name="Salamov A."/>
            <person name="Schwelm A."/>
            <person name="Schijlen E."/>
            <person name="Sun H."/>
            <person name="van den Burg H.A."/>
            <person name="van Ham R.C.H.J."/>
            <person name="Zhang S."/>
            <person name="Goodwin S.B."/>
            <person name="Grigoriev I.V."/>
            <person name="Collemare J."/>
            <person name="Bradshaw R.E."/>
        </authorList>
    </citation>
    <scope>NUCLEOTIDE SEQUENCE [LARGE SCALE GENOMIC DNA]</scope>
    <source>
        <strain evidence="12">NZE10 / CBS 128990</strain>
    </source>
</reference>
<dbReference type="EMBL" id="KB446544">
    <property type="protein sequence ID" value="EME40020.1"/>
    <property type="molecule type" value="Genomic_DNA"/>
</dbReference>
<sequence>MMSLDAALGKQSSSPPSSGRSSPVPRATRRTVEDGLFKADKSLKRYAAIIDRALATWEISPEEWADYISFLGRLLKAIQTHLKDAPVLPHCNAIGTRLAQCLNPALPSGVHQKALEVYTYIFSTFGSDHVAAHLHEYLPGLCSVLSFASLSARPALYSLFEDHIVHLSSDDLRPALKSLILSLLPALEEETSEDFDRAFAILRELEDRFMPDSASDALTQQSDGYFWQCLFLAVVTSPTRRQGALNYLVRRLPRMSANSSTATAEADQRLSAQAECIMSPEPGLLIRCFVCGLSDSQVLIQRGFLDLLVTHLPLNSVVLQHKIGSDDLDRIVSAATVVLLRKDMSLNRRLWSWFLGPNPKESNQPPPLNLERQKSGEEEPSGQLRYFSNFGKASLRRAVLKMLESTSSGPVVRARPFRICLSLMDRWEIGGLLVPEIFLPAMRSLHAYSLIAAKRDVAEVVRSASLFFDGVEASLIWQCLLDVIHDAFRWPGYTEALIGLFDWIVSTFNIQDEEMLTIHIPYASLYLLCRLDSIEAPAKVAALTTTAASRLLTMVPTRAFVSSKQQSSMNLPTPDGAPDSSHVSDAILEFYRSHDQVLAALPVCGSSLWHSLNAPLASLLKKSLRGKDANVFSKLVMLQTELLTKIPSGTSKSWVRNVADTLLEDIDIAARQSREIPFPVLASIISLLASFRGELDEAGDAVDEAGHLLAYHIWSYLSPELPKYHVEATKAMWQLDDLLTKDAVMAASLTALVRGEASAWSGQVISRVEAIRRFTTFWTHSIPADATKVVAGRRGSANSVPADSKQVMRSQEVLKTPLSLTLDALEQPTDPAFNAVKSWLQDLPSLEQVFLVLFENLNFHVNNFRHSLESEIRDKKRLQGDDVRLLIADIRRFTSVLSNGGHHACQVLQITAVRASSDSPQTDGTSFLTDTCTRLLFTDRSSEDLNRAAMSMLDAMLASRSGPDIRLLDLDSMLLDKLVTCIQGESIELQGEVLVLIQRAIRLRLTQATAAADTGPRGSVSSPRPSVTPYLRPVASASKSSITSAPPPQLFKCIRLGFSSPRTRHHLDQWLALLADILPTFADALFANLLPLVESFCEELDKVQQVVRIQFSRQGVEPATTPEVTATRLLEGLQMVLDRAGQCLVAEVDAEATPKETESKPGFLSNVTSGVFKAEGPPSRTAKSNSRLTVTLAIHDALRSTLNLWLWASAPVDPDTHDSHSSATAAHTALKLRNKTRHVLEQIFSVEPLESLEVIIAHWRDSKTTQSAVSTLSLLHIMQVARPKNVIPAILDALCSRTNASAMPQSRVSSLTIDLAPSDVAAFFSAYLESMEDDATDEIWSDCIAFMKDVLTNPLPHRQVLSHLLSISLLLAEKLNNTNFGEQRKMRRELGDIFQRLLTATFTTIPSSYVTEVNAHDSRDGFSDGHHELEHSMTLVPVLTRAVAKMDLILETGERVGSAVKNIIENLVAVAFHARSFPRNVTKELLVLFLQLIRKGPTAKSWKKEVMNAFNDARILSSPVELMLDGWFPILHQWSLHDKETMPEVMLRLTSPASAGIMFGVGASAARLEADRKTQLNLRRICLLLLSSPEDTYASRLRPLEEKIAELFEASPTSSPSSMIRAELFLLCRALLLSTSPFNLAPLWPIINDKLQAALMSLLPVNQTSNDFNNLTLFQGCKLLDLLIAMSPDEFQLHEWLYITDTIDAVYQPADWTPSALTDHVAEALGSSTMEDSLVATAPGGDDSHKRRPLLGDNLNVDTEDVKALPREDFARGVLRPFLSQLSIHAYEGVYGLETPDVAALRENLLRDLLDLGTIVE</sequence>
<feature type="domain" description="DOP1 N-terminal" evidence="8">
    <location>
        <begin position="40"/>
        <end position="358"/>
    </location>
</feature>
<dbReference type="GO" id="GO:0006895">
    <property type="term" value="P:Golgi to endosome transport"/>
    <property type="evidence" value="ECO:0007669"/>
    <property type="project" value="InterPro"/>
</dbReference>
<organism evidence="11 12">
    <name type="scientific">Dothistroma septosporum (strain NZE10 / CBS 128990)</name>
    <name type="common">Red band needle blight fungus</name>
    <name type="synonym">Mycosphaerella pini</name>
    <dbReference type="NCBI Taxonomy" id="675120"/>
    <lineage>
        <taxon>Eukaryota</taxon>
        <taxon>Fungi</taxon>
        <taxon>Dikarya</taxon>
        <taxon>Ascomycota</taxon>
        <taxon>Pezizomycotina</taxon>
        <taxon>Dothideomycetes</taxon>
        <taxon>Dothideomycetidae</taxon>
        <taxon>Mycosphaerellales</taxon>
        <taxon>Mycosphaerellaceae</taxon>
        <taxon>Dothistroma</taxon>
    </lineage>
</organism>
<dbReference type="GO" id="GO:0005829">
    <property type="term" value="C:cytosol"/>
    <property type="evidence" value="ECO:0007669"/>
    <property type="project" value="GOC"/>
</dbReference>
<dbReference type="GO" id="GO:0005768">
    <property type="term" value="C:endosome"/>
    <property type="evidence" value="ECO:0007669"/>
    <property type="project" value="TreeGrafter"/>
</dbReference>
<comment type="subcellular location">
    <subcellularLocation>
        <location evidence="1">Golgi apparatus membrane</location>
        <topology evidence="1">Peripheral membrane protein</topology>
    </subcellularLocation>
</comment>
<dbReference type="OMA" id="GLETCIA"/>
<evidence type="ECO:0000256" key="2">
    <source>
        <dbReference type="ARBA" id="ARBA00022448"/>
    </source>
</evidence>
<dbReference type="Proteomes" id="UP000016933">
    <property type="component" value="Unassembled WGS sequence"/>
</dbReference>
<feature type="compositionally biased region" description="Low complexity" evidence="7">
    <location>
        <begin position="12"/>
        <end position="25"/>
    </location>
</feature>
<dbReference type="STRING" id="675120.N1PEI9"/>
<dbReference type="Pfam" id="PF24597">
    <property type="entry name" value="TPR_DOP1_M"/>
    <property type="match status" value="1"/>
</dbReference>
<dbReference type="InterPro" id="IPR040314">
    <property type="entry name" value="DOP1"/>
</dbReference>
<keyword evidence="5" id="KW-0472">Membrane</keyword>
<dbReference type="GO" id="GO:0005802">
    <property type="term" value="C:trans-Golgi network"/>
    <property type="evidence" value="ECO:0007669"/>
    <property type="project" value="TreeGrafter"/>
</dbReference>
<reference evidence="11 12" key="2">
    <citation type="journal article" date="2012" name="PLoS Pathog.">
        <title>Diverse lifestyles and strategies of plant pathogenesis encoded in the genomes of eighteen Dothideomycetes fungi.</title>
        <authorList>
            <person name="Ohm R.A."/>
            <person name="Feau N."/>
            <person name="Henrissat B."/>
            <person name="Schoch C.L."/>
            <person name="Horwitz B.A."/>
            <person name="Barry K.W."/>
            <person name="Condon B.J."/>
            <person name="Copeland A.C."/>
            <person name="Dhillon B."/>
            <person name="Glaser F."/>
            <person name="Hesse C.N."/>
            <person name="Kosti I."/>
            <person name="LaButti K."/>
            <person name="Lindquist E.A."/>
            <person name="Lucas S."/>
            <person name="Salamov A.A."/>
            <person name="Bradshaw R.E."/>
            <person name="Ciuffetti L."/>
            <person name="Hamelin R.C."/>
            <person name="Kema G.H.J."/>
            <person name="Lawrence C."/>
            <person name="Scott J.A."/>
            <person name="Spatafora J.W."/>
            <person name="Turgeon B.G."/>
            <person name="de Wit P.J.G.M."/>
            <person name="Zhong S."/>
            <person name="Goodwin S.B."/>
            <person name="Grigoriev I.V."/>
        </authorList>
    </citation>
    <scope>NUCLEOTIDE SEQUENCE [LARGE SCALE GENOMIC DNA]</scope>
    <source>
        <strain evidence="12">NZE10 / CBS 128990</strain>
    </source>
</reference>
<dbReference type="InterPro" id="IPR007249">
    <property type="entry name" value="DOP1_N"/>
</dbReference>
<dbReference type="SUPFAM" id="SSF48371">
    <property type="entry name" value="ARM repeat"/>
    <property type="match status" value="1"/>
</dbReference>
<dbReference type="InterPro" id="IPR016024">
    <property type="entry name" value="ARM-type_fold"/>
</dbReference>
<dbReference type="InterPro" id="IPR056458">
    <property type="entry name" value="TPR_DOP1_M"/>
</dbReference>
<evidence type="ECO:0000259" key="9">
    <source>
        <dbReference type="Pfam" id="PF24597"/>
    </source>
</evidence>
<evidence type="ECO:0000256" key="1">
    <source>
        <dbReference type="ARBA" id="ARBA00004395"/>
    </source>
</evidence>
<protein>
    <submittedName>
        <fullName evidence="11">Uncharacterized protein</fullName>
    </submittedName>
</protein>
<dbReference type="Pfam" id="PF04118">
    <property type="entry name" value="Dopey_N"/>
    <property type="match status" value="1"/>
</dbReference>
<dbReference type="OrthoDB" id="297643at2759"/>
<dbReference type="PANTHER" id="PTHR14042">
    <property type="entry name" value="DOPEY-RELATED"/>
    <property type="match status" value="1"/>
</dbReference>
<dbReference type="HOGENOM" id="CLU_001197_1_0_1"/>
<evidence type="ECO:0000256" key="3">
    <source>
        <dbReference type="ARBA" id="ARBA00022927"/>
    </source>
</evidence>
<proteinExistence type="inferred from homology"/>
<comment type="similarity">
    <text evidence="6">Belongs to the DOP1 family.</text>
</comment>
<dbReference type="InterPro" id="IPR056457">
    <property type="entry name" value="DOP1_C"/>
</dbReference>
<evidence type="ECO:0000313" key="11">
    <source>
        <dbReference type="EMBL" id="EME40020.1"/>
    </source>
</evidence>
<dbReference type="PANTHER" id="PTHR14042:SF24">
    <property type="entry name" value="PROTEIN DOPEY-1 HOMOLOG"/>
    <property type="match status" value="1"/>
</dbReference>
<keyword evidence="2" id="KW-0813">Transport</keyword>
<evidence type="ECO:0000256" key="7">
    <source>
        <dbReference type="SAM" id="MobiDB-lite"/>
    </source>
</evidence>
<keyword evidence="4" id="KW-0333">Golgi apparatus</keyword>
<evidence type="ECO:0000259" key="8">
    <source>
        <dbReference type="Pfam" id="PF04118"/>
    </source>
</evidence>
<dbReference type="eggNOG" id="KOG3613">
    <property type="taxonomic scope" value="Eukaryota"/>
</dbReference>
<feature type="domain" description="DOP1-like C-terminal" evidence="10">
    <location>
        <begin position="1323"/>
        <end position="1792"/>
    </location>
</feature>
<gene>
    <name evidence="11" type="ORF">DOTSEDRAFT_56330</name>
</gene>
<dbReference type="Pfam" id="PF24598">
    <property type="entry name" value="DOP1_C"/>
    <property type="match status" value="1"/>
</dbReference>
<accession>N1PEI9</accession>
<dbReference type="GO" id="GO:0015031">
    <property type="term" value="P:protein transport"/>
    <property type="evidence" value="ECO:0007669"/>
    <property type="project" value="UniProtKB-KW"/>
</dbReference>
<dbReference type="GO" id="GO:0000139">
    <property type="term" value="C:Golgi membrane"/>
    <property type="evidence" value="ECO:0007669"/>
    <property type="project" value="UniProtKB-SubCell"/>
</dbReference>
<evidence type="ECO:0000259" key="10">
    <source>
        <dbReference type="Pfam" id="PF24598"/>
    </source>
</evidence>
<feature type="region of interest" description="Disordered" evidence="7">
    <location>
        <begin position="1"/>
        <end position="31"/>
    </location>
</feature>
<evidence type="ECO:0000256" key="6">
    <source>
        <dbReference type="ARBA" id="ARBA00046326"/>
    </source>
</evidence>
<keyword evidence="3" id="KW-0653">Protein transport</keyword>
<keyword evidence="12" id="KW-1185">Reference proteome</keyword>
<feature type="region of interest" description="Disordered" evidence="7">
    <location>
        <begin position="362"/>
        <end position="382"/>
    </location>
</feature>
<evidence type="ECO:0000256" key="4">
    <source>
        <dbReference type="ARBA" id="ARBA00023034"/>
    </source>
</evidence>
<evidence type="ECO:0000256" key="5">
    <source>
        <dbReference type="ARBA" id="ARBA00023136"/>
    </source>
</evidence>
<feature type="domain" description="DOP1-like middle TPR" evidence="9">
    <location>
        <begin position="386"/>
        <end position="591"/>
    </location>
</feature>